<dbReference type="AlphaFoldDB" id="A0A543B377"/>
<protein>
    <submittedName>
        <fullName evidence="3">LPXTG-motif cell wall-anchored protein</fullName>
    </submittedName>
</protein>
<feature type="transmembrane region" description="Helical" evidence="1">
    <location>
        <begin position="354"/>
        <end position="374"/>
    </location>
</feature>
<name>A0A543B377_9ACTN</name>
<keyword evidence="4" id="KW-1185">Reference proteome</keyword>
<evidence type="ECO:0000313" key="4">
    <source>
        <dbReference type="Proteomes" id="UP000317043"/>
    </source>
</evidence>
<keyword evidence="2" id="KW-0732">Signal</keyword>
<dbReference type="SUPFAM" id="SSF48239">
    <property type="entry name" value="Terpenoid cyclases/Protein prenyltransferases"/>
    <property type="match status" value="2"/>
</dbReference>
<sequence length="383" mass="37651">MLSKVLGRTAVVAACVGLSVTLTTGTAAASTSQARGAVTWLAAQAHDDGGFGDAGLTADAIFAFVSADAGSQYTAAAVEFLSDRSVLDGYIGTAEAGFRAPQTAKILLAAQAAGADVTDFGGVNLEAALRGLEGTDGRFSGVLAQQLSVLVLARSDQGVSSAAVDALAGMQCDDGGYSWSTTGGACTGDVDFTAYALAGLLAAGEGVASERALNWLESVQGESGGFTAGFPGAPENSNSTGLAAGALASGGRQAAADKAVAFVLSLQQGCDAPADEQGGIAYDASGFQPGNAIMATAQSVTGLTGEFLDTLDFSDDTAELPGLDCGSETTPSEGEATDAAGGPVAQLPVTGSSLTIPVMAGVLALLVGATLLVVSRRRVTATG</sequence>
<dbReference type="InParanoid" id="A0A543B377"/>
<dbReference type="RefSeq" id="WP_142044433.1">
    <property type="nucleotide sequence ID" value="NZ_JBHTGS010000002.1"/>
</dbReference>
<dbReference type="Gene3D" id="1.50.10.20">
    <property type="match status" value="1"/>
</dbReference>
<evidence type="ECO:0000256" key="2">
    <source>
        <dbReference type="SAM" id="SignalP"/>
    </source>
</evidence>
<organism evidence="3 4">
    <name type="scientific">Stackebrandtia endophytica</name>
    <dbReference type="NCBI Taxonomy" id="1496996"/>
    <lineage>
        <taxon>Bacteria</taxon>
        <taxon>Bacillati</taxon>
        <taxon>Actinomycetota</taxon>
        <taxon>Actinomycetes</taxon>
        <taxon>Glycomycetales</taxon>
        <taxon>Glycomycetaceae</taxon>
        <taxon>Stackebrandtia</taxon>
    </lineage>
</organism>
<feature type="chain" id="PRO_5022153277" evidence="2">
    <location>
        <begin position="30"/>
        <end position="383"/>
    </location>
</feature>
<gene>
    <name evidence="3" type="ORF">FB566_4864</name>
</gene>
<dbReference type="NCBIfam" id="TIGR01167">
    <property type="entry name" value="LPXTG_anchor"/>
    <property type="match status" value="1"/>
</dbReference>
<feature type="signal peptide" evidence="2">
    <location>
        <begin position="1"/>
        <end position="29"/>
    </location>
</feature>
<proteinExistence type="predicted"/>
<dbReference type="OrthoDB" id="4842970at2"/>
<dbReference type="EMBL" id="VFOW01000001">
    <property type="protein sequence ID" value="TQL79263.1"/>
    <property type="molecule type" value="Genomic_DNA"/>
</dbReference>
<keyword evidence="1" id="KW-0472">Membrane</keyword>
<comment type="caution">
    <text evidence="3">The sequence shown here is derived from an EMBL/GenBank/DDBJ whole genome shotgun (WGS) entry which is preliminary data.</text>
</comment>
<evidence type="ECO:0000256" key="1">
    <source>
        <dbReference type="SAM" id="Phobius"/>
    </source>
</evidence>
<reference evidence="3 4" key="1">
    <citation type="submission" date="2019-06" db="EMBL/GenBank/DDBJ databases">
        <title>Sequencing the genomes of 1000 actinobacteria strains.</title>
        <authorList>
            <person name="Klenk H.-P."/>
        </authorList>
    </citation>
    <scope>NUCLEOTIDE SEQUENCE [LARGE SCALE GENOMIC DNA]</scope>
    <source>
        <strain evidence="3 4">DSM 45928</strain>
    </source>
</reference>
<accession>A0A543B377</accession>
<keyword evidence="1" id="KW-0812">Transmembrane</keyword>
<dbReference type="Proteomes" id="UP000317043">
    <property type="component" value="Unassembled WGS sequence"/>
</dbReference>
<keyword evidence="1" id="KW-1133">Transmembrane helix</keyword>
<dbReference type="InterPro" id="IPR008930">
    <property type="entry name" value="Terpenoid_cyclase/PrenylTrfase"/>
</dbReference>
<evidence type="ECO:0000313" key="3">
    <source>
        <dbReference type="EMBL" id="TQL79263.1"/>
    </source>
</evidence>